<dbReference type="Proteomes" id="UP000288805">
    <property type="component" value="Unassembled WGS sequence"/>
</dbReference>
<evidence type="ECO:0000313" key="2">
    <source>
        <dbReference type="Proteomes" id="UP000288805"/>
    </source>
</evidence>
<gene>
    <name evidence="1" type="ORF">CK203_075162</name>
</gene>
<sequence>MYTEAEQHSNQILETVMQSSAAQQFLTLGRVVVVKSQSGGGITKSLVNPLQGEGGSIAVAWELCMEEEKEALKNGSAMLVQTIWLG</sequence>
<protein>
    <submittedName>
        <fullName evidence="1">Uncharacterized protein</fullName>
    </submittedName>
</protein>
<name>A0A438F9R9_VITVI</name>
<organism evidence="1 2">
    <name type="scientific">Vitis vinifera</name>
    <name type="common">Grape</name>
    <dbReference type="NCBI Taxonomy" id="29760"/>
    <lineage>
        <taxon>Eukaryota</taxon>
        <taxon>Viridiplantae</taxon>
        <taxon>Streptophyta</taxon>
        <taxon>Embryophyta</taxon>
        <taxon>Tracheophyta</taxon>
        <taxon>Spermatophyta</taxon>
        <taxon>Magnoliopsida</taxon>
        <taxon>eudicotyledons</taxon>
        <taxon>Gunneridae</taxon>
        <taxon>Pentapetalae</taxon>
        <taxon>rosids</taxon>
        <taxon>Vitales</taxon>
        <taxon>Vitaceae</taxon>
        <taxon>Viteae</taxon>
        <taxon>Vitis</taxon>
    </lineage>
</organism>
<reference evidence="1 2" key="1">
    <citation type="journal article" date="2018" name="PLoS Genet.">
        <title>Population sequencing reveals clonal diversity and ancestral inbreeding in the grapevine cultivar Chardonnay.</title>
        <authorList>
            <person name="Roach M.J."/>
            <person name="Johnson D.L."/>
            <person name="Bohlmann J."/>
            <person name="van Vuuren H.J."/>
            <person name="Jones S.J."/>
            <person name="Pretorius I.S."/>
            <person name="Schmidt S.A."/>
            <person name="Borneman A.R."/>
        </authorList>
    </citation>
    <scope>NUCLEOTIDE SEQUENCE [LARGE SCALE GENOMIC DNA]</scope>
    <source>
        <strain evidence="2">cv. Chardonnay</strain>
        <tissue evidence="1">Leaf</tissue>
    </source>
</reference>
<evidence type="ECO:0000313" key="1">
    <source>
        <dbReference type="EMBL" id="RVW56705.1"/>
    </source>
</evidence>
<dbReference type="EMBL" id="QGNW01001073">
    <property type="protein sequence ID" value="RVW56705.1"/>
    <property type="molecule type" value="Genomic_DNA"/>
</dbReference>
<dbReference type="AlphaFoldDB" id="A0A438F9R9"/>
<proteinExistence type="predicted"/>
<comment type="caution">
    <text evidence="1">The sequence shown here is derived from an EMBL/GenBank/DDBJ whole genome shotgun (WGS) entry which is preliminary data.</text>
</comment>
<accession>A0A438F9R9</accession>